<keyword evidence="1" id="KW-0732">Signal</keyword>
<accession>A0A9P8WKL1</accession>
<reference evidence="2 3" key="1">
    <citation type="journal article" date="2021" name="Nat. Commun.">
        <title>Genetic determinants of endophytism in the Arabidopsis root mycobiome.</title>
        <authorList>
            <person name="Mesny F."/>
            <person name="Miyauchi S."/>
            <person name="Thiergart T."/>
            <person name="Pickel B."/>
            <person name="Atanasova L."/>
            <person name="Karlsson M."/>
            <person name="Huettel B."/>
            <person name="Barry K.W."/>
            <person name="Haridas S."/>
            <person name="Chen C."/>
            <person name="Bauer D."/>
            <person name="Andreopoulos W."/>
            <person name="Pangilinan J."/>
            <person name="LaButti K."/>
            <person name="Riley R."/>
            <person name="Lipzen A."/>
            <person name="Clum A."/>
            <person name="Drula E."/>
            <person name="Henrissat B."/>
            <person name="Kohler A."/>
            <person name="Grigoriev I.V."/>
            <person name="Martin F.M."/>
            <person name="Hacquard S."/>
        </authorList>
    </citation>
    <scope>NUCLEOTIDE SEQUENCE [LARGE SCALE GENOMIC DNA]</scope>
    <source>
        <strain evidence="2 3">MPI-CAGE-CH-0241</strain>
    </source>
</reference>
<protein>
    <recommendedName>
        <fullName evidence="4">AA1-like domain-containing protein</fullName>
    </recommendedName>
</protein>
<gene>
    <name evidence="2" type="ORF">B0T10DRAFT_454332</name>
</gene>
<name>A0A9P8WKL1_9HYPO</name>
<evidence type="ECO:0000313" key="3">
    <source>
        <dbReference type="Proteomes" id="UP000777438"/>
    </source>
</evidence>
<evidence type="ECO:0000313" key="2">
    <source>
        <dbReference type="EMBL" id="KAH6899010.1"/>
    </source>
</evidence>
<feature type="chain" id="PRO_5040136291" description="AA1-like domain-containing protein" evidence="1">
    <location>
        <begin position="17"/>
        <end position="172"/>
    </location>
</feature>
<dbReference type="OrthoDB" id="5239982at2759"/>
<sequence length="172" mass="18453">MHAGHLLLSALPSALAVHLYSVPNHLSLAEADETNDCVLPDNYHILNFRSTSGSGGTNLSAFGFTFKDTKTKVTTPCEFNSTSKATAVTGSTARYACDDSSVEFIWQDKPDYLTMIEYVCPGTDGSPEWEVSGSAKIYLNCPSSGGACTTNSTDQKALFVSLNPVRTEPSRI</sequence>
<comment type="caution">
    <text evidence="2">The sequence shown here is derived from an EMBL/GenBank/DDBJ whole genome shotgun (WGS) entry which is preliminary data.</text>
</comment>
<evidence type="ECO:0000256" key="1">
    <source>
        <dbReference type="SAM" id="SignalP"/>
    </source>
</evidence>
<dbReference type="AlphaFoldDB" id="A0A9P8WKL1"/>
<proteinExistence type="predicted"/>
<evidence type="ECO:0008006" key="4">
    <source>
        <dbReference type="Google" id="ProtNLM"/>
    </source>
</evidence>
<dbReference type="Proteomes" id="UP000777438">
    <property type="component" value="Unassembled WGS sequence"/>
</dbReference>
<keyword evidence="3" id="KW-1185">Reference proteome</keyword>
<organism evidence="2 3">
    <name type="scientific">Thelonectria olida</name>
    <dbReference type="NCBI Taxonomy" id="1576542"/>
    <lineage>
        <taxon>Eukaryota</taxon>
        <taxon>Fungi</taxon>
        <taxon>Dikarya</taxon>
        <taxon>Ascomycota</taxon>
        <taxon>Pezizomycotina</taxon>
        <taxon>Sordariomycetes</taxon>
        <taxon>Hypocreomycetidae</taxon>
        <taxon>Hypocreales</taxon>
        <taxon>Nectriaceae</taxon>
        <taxon>Thelonectria</taxon>
    </lineage>
</organism>
<feature type="signal peptide" evidence="1">
    <location>
        <begin position="1"/>
        <end position="16"/>
    </location>
</feature>
<dbReference type="EMBL" id="JAGPYM010000002">
    <property type="protein sequence ID" value="KAH6899010.1"/>
    <property type="molecule type" value="Genomic_DNA"/>
</dbReference>